<name>A0A917E1Q5_9HYPH</name>
<protein>
    <submittedName>
        <fullName evidence="1">Uncharacterized protein</fullName>
    </submittedName>
</protein>
<evidence type="ECO:0000313" key="1">
    <source>
        <dbReference type="EMBL" id="GGD93430.1"/>
    </source>
</evidence>
<organism evidence="1 2">
    <name type="scientific">Aureimonas endophytica</name>
    <dbReference type="NCBI Taxonomy" id="2027858"/>
    <lineage>
        <taxon>Bacteria</taxon>
        <taxon>Pseudomonadati</taxon>
        <taxon>Pseudomonadota</taxon>
        <taxon>Alphaproteobacteria</taxon>
        <taxon>Hyphomicrobiales</taxon>
        <taxon>Aurantimonadaceae</taxon>
        <taxon>Aureimonas</taxon>
    </lineage>
</organism>
<reference evidence="1" key="1">
    <citation type="journal article" date="2014" name="Int. J. Syst. Evol. Microbiol.">
        <title>Complete genome sequence of Corynebacterium casei LMG S-19264T (=DSM 44701T), isolated from a smear-ripened cheese.</title>
        <authorList>
            <consortium name="US DOE Joint Genome Institute (JGI-PGF)"/>
            <person name="Walter F."/>
            <person name="Albersmeier A."/>
            <person name="Kalinowski J."/>
            <person name="Ruckert C."/>
        </authorList>
    </citation>
    <scope>NUCLEOTIDE SEQUENCE</scope>
    <source>
        <strain evidence="1">CGMCC 1.15367</strain>
    </source>
</reference>
<dbReference type="RefSeq" id="WP_188907099.1">
    <property type="nucleotide sequence ID" value="NZ_BMIQ01000001.1"/>
</dbReference>
<reference evidence="1" key="2">
    <citation type="submission" date="2020-09" db="EMBL/GenBank/DDBJ databases">
        <authorList>
            <person name="Sun Q."/>
            <person name="Zhou Y."/>
        </authorList>
    </citation>
    <scope>NUCLEOTIDE SEQUENCE</scope>
    <source>
        <strain evidence="1">CGMCC 1.15367</strain>
    </source>
</reference>
<dbReference type="Proteomes" id="UP000644699">
    <property type="component" value="Unassembled WGS sequence"/>
</dbReference>
<keyword evidence="2" id="KW-1185">Reference proteome</keyword>
<proteinExistence type="predicted"/>
<sequence>MNTAADIGAALTRHIQARSAAPDDAEIIRLIDDLLAAQGRTALDALAFVSLAESLAAATAILPADMAIGEAATPLATVVRLLSRAVETLEVVTGYAADGFSGAARNVN</sequence>
<evidence type="ECO:0000313" key="2">
    <source>
        <dbReference type="Proteomes" id="UP000644699"/>
    </source>
</evidence>
<dbReference type="EMBL" id="BMIQ01000001">
    <property type="protein sequence ID" value="GGD93430.1"/>
    <property type="molecule type" value="Genomic_DNA"/>
</dbReference>
<gene>
    <name evidence="1" type="ORF">GCM10011390_10250</name>
</gene>
<accession>A0A917E1Q5</accession>
<dbReference type="AlphaFoldDB" id="A0A917E1Q5"/>
<comment type="caution">
    <text evidence="1">The sequence shown here is derived from an EMBL/GenBank/DDBJ whole genome shotgun (WGS) entry which is preliminary data.</text>
</comment>